<comment type="caution">
    <text evidence="1">The sequence shown here is derived from an EMBL/GenBank/DDBJ whole genome shotgun (WGS) entry which is preliminary data.</text>
</comment>
<reference evidence="1" key="2">
    <citation type="journal article" date="2020" name="Nat. Commun.">
        <title>Large-scale genome sequencing of mycorrhizal fungi provides insights into the early evolution of symbiotic traits.</title>
        <authorList>
            <person name="Miyauchi S."/>
            <person name="Kiss E."/>
            <person name="Kuo A."/>
            <person name="Drula E."/>
            <person name="Kohler A."/>
            <person name="Sanchez-Garcia M."/>
            <person name="Morin E."/>
            <person name="Andreopoulos B."/>
            <person name="Barry K.W."/>
            <person name="Bonito G."/>
            <person name="Buee M."/>
            <person name="Carver A."/>
            <person name="Chen C."/>
            <person name="Cichocki N."/>
            <person name="Clum A."/>
            <person name="Culley D."/>
            <person name="Crous P.W."/>
            <person name="Fauchery L."/>
            <person name="Girlanda M."/>
            <person name="Hayes R.D."/>
            <person name="Keri Z."/>
            <person name="LaButti K."/>
            <person name="Lipzen A."/>
            <person name="Lombard V."/>
            <person name="Magnuson J."/>
            <person name="Maillard F."/>
            <person name="Murat C."/>
            <person name="Nolan M."/>
            <person name="Ohm R.A."/>
            <person name="Pangilinan J."/>
            <person name="Pereira M.F."/>
            <person name="Perotto S."/>
            <person name="Peter M."/>
            <person name="Pfister S."/>
            <person name="Riley R."/>
            <person name="Sitrit Y."/>
            <person name="Stielow J.B."/>
            <person name="Szollosi G."/>
            <person name="Zifcakova L."/>
            <person name="Stursova M."/>
            <person name="Spatafora J.W."/>
            <person name="Tedersoo L."/>
            <person name="Vaario L.M."/>
            <person name="Yamada A."/>
            <person name="Yan M."/>
            <person name="Wang P."/>
            <person name="Xu J."/>
            <person name="Bruns T."/>
            <person name="Baldrian P."/>
            <person name="Vilgalys R."/>
            <person name="Dunand C."/>
            <person name="Henrissat B."/>
            <person name="Grigoriev I.V."/>
            <person name="Hibbett D."/>
            <person name="Nagy L.G."/>
            <person name="Martin F.M."/>
        </authorList>
    </citation>
    <scope>NUCLEOTIDE SEQUENCE</scope>
    <source>
        <strain evidence="1">P2</strain>
    </source>
</reference>
<reference evidence="1" key="1">
    <citation type="submission" date="2019-10" db="EMBL/GenBank/DDBJ databases">
        <authorList>
            <consortium name="DOE Joint Genome Institute"/>
            <person name="Kuo A."/>
            <person name="Miyauchi S."/>
            <person name="Kiss E."/>
            <person name="Drula E."/>
            <person name="Kohler A."/>
            <person name="Sanchez-Garcia M."/>
            <person name="Andreopoulos B."/>
            <person name="Barry K.W."/>
            <person name="Bonito G."/>
            <person name="Buee M."/>
            <person name="Carver A."/>
            <person name="Chen C."/>
            <person name="Cichocki N."/>
            <person name="Clum A."/>
            <person name="Culley D."/>
            <person name="Crous P.W."/>
            <person name="Fauchery L."/>
            <person name="Girlanda M."/>
            <person name="Hayes R."/>
            <person name="Keri Z."/>
            <person name="Labutti K."/>
            <person name="Lipzen A."/>
            <person name="Lombard V."/>
            <person name="Magnuson J."/>
            <person name="Maillard F."/>
            <person name="Morin E."/>
            <person name="Murat C."/>
            <person name="Nolan M."/>
            <person name="Ohm R."/>
            <person name="Pangilinan J."/>
            <person name="Pereira M."/>
            <person name="Perotto S."/>
            <person name="Peter M."/>
            <person name="Riley R."/>
            <person name="Sitrit Y."/>
            <person name="Stielow B."/>
            <person name="Szollosi G."/>
            <person name="Zifcakova L."/>
            <person name="Stursova M."/>
            <person name="Spatafora J.W."/>
            <person name="Tedersoo L."/>
            <person name="Vaario L.-M."/>
            <person name="Yamada A."/>
            <person name="Yan M."/>
            <person name="Wang P."/>
            <person name="Xu J."/>
            <person name="Bruns T."/>
            <person name="Baldrian P."/>
            <person name="Vilgalys R."/>
            <person name="Henrissat B."/>
            <person name="Grigoriev I.V."/>
            <person name="Hibbett D."/>
            <person name="Nagy L.G."/>
            <person name="Martin F.M."/>
        </authorList>
    </citation>
    <scope>NUCLEOTIDE SEQUENCE</scope>
    <source>
        <strain evidence="1">P2</strain>
    </source>
</reference>
<dbReference type="EMBL" id="MU117980">
    <property type="protein sequence ID" value="KAF9650829.1"/>
    <property type="molecule type" value="Genomic_DNA"/>
</dbReference>
<sequence>MLTGRISTVLAQARSARPQHWRQRVPPLARWLQTTTHDGPAVTGTNRAETSLKRFWKFVDVAKVENGFAVTLDNRPLKTPSGNKLHLPQNKRILATLVATEWENQDKFLKTHALPMTSLVSRAIDAMHDESTRVQVRETLLKYLDTDTICFHQEYPDALVELQKKHWDPILNWARETFKVEIHTFDSIFSTPQLAETFVKLDHVMSKLDPWQMAALERATYSSKSFLIGLALVLKKITVEEAALASTVEVSSQIQRWGEVEDSHDVDHQDVRRQLASAACLLEGSSLSLWKLNT</sequence>
<accession>A0ACB6ZMU9</accession>
<evidence type="ECO:0000313" key="1">
    <source>
        <dbReference type="EMBL" id="KAF9650829.1"/>
    </source>
</evidence>
<dbReference type="Proteomes" id="UP000886501">
    <property type="component" value="Unassembled WGS sequence"/>
</dbReference>
<gene>
    <name evidence="1" type="ORF">BDM02DRAFT_3111374</name>
</gene>
<keyword evidence="2" id="KW-1185">Reference proteome</keyword>
<name>A0ACB6ZMU9_THEGA</name>
<proteinExistence type="predicted"/>
<organism evidence="1 2">
    <name type="scientific">Thelephora ganbajun</name>
    <name type="common">Ganba fungus</name>
    <dbReference type="NCBI Taxonomy" id="370292"/>
    <lineage>
        <taxon>Eukaryota</taxon>
        <taxon>Fungi</taxon>
        <taxon>Dikarya</taxon>
        <taxon>Basidiomycota</taxon>
        <taxon>Agaricomycotina</taxon>
        <taxon>Agaricomycetes</taxon>
        <taxon>Thelephorales</taxon>
        <taxon>Thelephoraceae</taxon>
        <taxon>Thelephora</taxon>
    </lineage>
</organism>
<evidence type="ECO:0000313" key="2">
    <source>
        <dbReference type="Proteomes" id="UP000886501"/>
    </source>
</evidence>
<protein>
    <submittedName>
        <fullName evidence="1">ATP12-domain-containing protein</fullName>
    </submittedName>
</protein>